<name>A0AAV0RHF9_9ROSI</name>
<evidence type="ECO:0000256" key="1">
    <source>
        <dbReference type="SAM" id="MobiDB-lite"/>
    </source>
</evidence>
<evidence type="ECO:0000313" key="2">
    <source>
        <dbReference type="EMBL" id="CAI0555708.1"/>
    </source>
</evidence>
<dbReference type="AlphaFoldDB" id="A0AAV0RHF9"/>
<protein>
    <submittedName>
        <fullName evidence="2">Uncharacterized protein</fullName>
    </submittedName>
</protein>
<proteinExistence type="predicted"/>
<keyword evidence="3" id="KW-1185">Reference proteome</keyword>
<sequence>MALFLPCQIAAGVTSSTHHTVSSDQSHRRSSSVKNQAPSSSSYTHCKIPCFISSSSPFDAEVASSDDVSFPYNVPAITSSSSSPNQSRRRSSSAKIKISSSSTDGGFPCIISSSPFDIEITSSYEISFPCHFPAVTSSSARSRVTSTDDESHRRSSSANGGLPCITSSPGIPSSCYGCFPYNISTTITCSSSPCFSPFQIKIPSSSHRRLPCRGESHPNLLDSVFHVDDERFSRIELPKELPGVGEPRRISISETKVTGSLTVMYLTSRSYEILVKKGLGSAEDSWVRFCSMVRVDLELIWEDGLTGSLELGEDDELCFYDCKTHEIERLGLPGMGLRNRGAAYAADYTASLVLLEPEFGAVPCSDPVTGYSLIRQDMNFGVM</sequence>
<feature type="region of interest" description="Disordered" evidence="1">
    <location>
        <begin position="77"/>
        <end position="103"/>
    </location>
</feature>
<gene>
    <name evidence="2" type="ORF">LITE_LOCUS47702</name>
</gene>
<dbReference type="Proteomes" id="UP001154282">
    <property type="component" value="Unassembled WGS sequence"/>
</dbReference>
<feature type="region of interest" description="Disordered" evidence="1">
    <location>
        <begin position="16"/>
        <end position="43"/>
    </location>
</feature>
<evidence type="ECO:0000313" key="3">
    <source>
        <dbReference type="Proteomes" id="UP001154282"/>
    </source>
</evidence>
<accession>A0AAV0RHF9</accession>
<dbReference type="EMBL" id="CAMGYJ010000010">
    <property type="protein sequence ID" value="CAI0555708.1"/>
    <property type="molecule type" value="Genomic_DNA"/>
</dbReference>
<feature type="region of interest" description="Disordered" evidence="1">
    <location>
        <begin position="141"/>
        <end position="163"/>
    </location>
</feature>
<feature type="compositionally biased region" description="Low complexity" evidence="1">
    <location>
        <begin position="93"/>
        <end position="102"/>
    </location>
</feature>
<feature type="compositionally biased region" description="Polar residues" evidence="1">
    <location>
        <begin position="33"/>
        <end position="43"/>
    </location>
</feature>
<comment type="caution">
    <text evidence="2">The sequence shown here is derived from an EMBL/GenBank/DDBJ whole genome shotgun (WGS) entry which is preliminary data.</text>
</comment>
<organism evidence="2 3">
    <name type="scientific">Linum tenue</name>
    <dbReference type="NCBI Taxonomy" id="586396"/>
    <lineage>
        <taxon>Eukaryota</taxon>
        <taxon>Viridiplantae</taxon>
        <taxon>Streptophyta</taxon>
        <taxon>Embryophyta</taxon>
        <taxon>Tracheophyta</taxon>
        <taxon>Spermatophyta</taxon>
        <taxon>Magnoliopsida</taxon>
        <taxon>eudicotyledons</taxon>
        <taxon>Gunneridae</taxon>
        <taxon>Pentapetalae</taxon>
        <taxon>rosids</taxon>
        <taxon>fabids</taxon>
        <taxon>Malpighiales</taxon>
        <taxon>Linaceae</taxon>
        <taxon>Linum</taxon>
    </lineage>
</organism>
<reference evidence="2" key="1">
    <citation type="submission" date="2022-08" db="EMBL/GenBank/DDBJ databases">
        <authorList>
            <person name="Gutierrez-Valencia J."/>
        </authorList>
    </citation>
    <scope>NUCLEOTIDE SEQUENCE</scope>
</reference>